<gene>
    <name evidence="4" type="ORF">HF838_11695</name>
</gene>
<dbReference type="InterPro" id="IPR036736">
    <property type="entry name" value="ACP-like_sf"/>
</dbReference>
<accession>A0A848CZL5</accession>
<dbReference type="CDD" id="cd05235">
    <property type="entry name" value="SDR_e1"/>
    <property type="match status" value="1"/>
</dbReference>
<keyword evidence="1" id="KW-0596">Phosphopantetheine</keyword>
<dbReference type="Gene3D" id="3.40.50.12780">
    <property type="entry name" value="N-terminal domain of ligase-like"/>
    <property type="match status" value="1"/>
</dbReference>
<dbReference type="SUPFAM" id="SSF51735">
    <property type="entry name" value="NAD(P)-binding Rossmann-fold domains"/>
    <property type="match status" value="3"/>
</dbReference>
<protein>
    <submittedName>
        <fullName evidence="4">SDR family NAD(P)-dependent oxidoreductase</fullName>
    </submittedName>
</protein>
<reference evidence="4 5" key="1">
    <citation type="submission" date="2020-04" db="EMBL/GenBank/DDBJ databases">
        <authorList>
            <person name="Hitch T.C.A."/>
            <person name="Wylensek D."/>
            <person name="Clavel T."/>
        </authorList>
    </citation>
    <scope>NUCLEOTIDE SEQUENCE [LARGE SCALE GENOMIC DNA]</scope>
    <source>
        <strain evidence="4 5">WB01_D5_05</strain>
    </source>
</reference>
<dbReference type="SUPFAM" id="SSF56801">
    <property type="entry name" value="Acetyl-CoA synthetase-like"/>
    <property type="match status" value="2"/>
</dbReference>
<organism evidence="4 5">
    <name type="scientific">Aneurinibacillus aneurinilyticus</name>
    <name type="common">Bacillus aneurinolyticus</name>
    <dbReference type="NCBI Taxonomy" id="1391"/>
    <lineage>
        <taxon>Bacteria</taxon>
        <taxon>Bacillati</taxon>
        <taxon>Bacillota</taxon>
        <taxon>Bacilli</taxon>
        <taxon>Bacillales</taxon>
        <taxon>Paenibacillaceae</taxon>
        <taxon>Aneurinibacillus group</taxon>
        <taxon>Aneurinibacillus</taxon>
    </lineage>
</organism>
<comment type="caution">
    <text evidence="4">The sequence shown here is derived from an EMBL/GenBank/DDBJ whole genome shotgun (WGS) entry which is preliminary data.</text>
</comment>
<dbReference type="InterPro" id="IPR000873">
    <property type="entry name" value="AMP-dep_synth/lig_dom"/>
</dbReference>
<proteinExistence type="predicted"/>
<dbReference type="Gene3D" id="3.40.50.980">
    <property type="match status" value="2"/>
</dbReference>
<dbReference type="Pfam" id="PF08659">
    <property type="entry name" value="KR"/>
    <property type="match status" value="1"/>
</dbReference>
<dbReference type="InterPro" id="IPR010080">
    <property type="entry name" value="Thioester_reductase-like_dom"/>
</dbReference>
<evidence type="ECO:0000256" key="2">
    <source>
        <dbReference type="ARBA" id="ARBA00022553"/>
    </source>
</evidence>
<evidence type="ECO:0000256" key="1">
    <source>
        <dbReference type="ARBA" id="ARBA00022450"/>
    </source>
</evidence>
<dbReference type="InterPro" id="IPR036291">
    <property type="entry name" value="NAD(P)-bd_dom_sf"/>
</dbReference>
<dbReference type="Pfam" id="PF00550">
    <property type="entry name" value="PP-binding"/>
    <property type="match status" value="1"/>
</dbReference>
<name>A0A848CZL5_ANEAE</name>
<dbReference type="SUPFAM" id="SSF47336">
    <property type="entry name" value="ACP-like"/>
    <property type="match status" value="1"/>
</dbReference>
<evidence type="ECO:0000259" key="3">
    <source>
        <dbReference type="PROSITE" id="PS50075"/>
    </source>
</evidence>
<dbReference type="EMBL" id="JABAGO010000020">
    <property type="protein sequence ID" value="NME98926.1"/>
    <property type="molecule type" value="Genomic_DNA"/>
</dbReference>
<dbReference type="RefSeq" id="WP_168975315.1">
    <property type="nucleotide sequence ID" value="NZ_JABAGO010000020.1"/>
</dbReference>
<sequence length="2114" mass="239234">MYDSIALKTHTQSYSHLRLYEDIGKLAIQWEHANSQKMTVGLCTSELYPFVVSVLSVLQNKGVVLPLDPMDSETRKEYILKKNQAELLLTDDYQSVNVDSVNITYCLQEAIQTVPGALSMADFHVALNDSLFEDLEFPIPGMFMRWLSFCTETLKIDFQETLYIYDQIRDLFNFSWLPVLLSGGLVHFRTLGSNIDFHNFLSTSVCVMPLHLMPRFVEMLRGAGARPPSVVITFGRDLIPMNKEKEYLADIGTKWYNFFGFPHLPFVTTITGDGTPTNPYTHKGKPMAGWPCYVLNDNLLLQPYQVPGHLFLSLNETKLTGDKSPADILDIHRDPFRINAVLYQTGLQGVMRPNGIICLAPMNEWMIRSGVCISTQDIERIVRSFSYIIDCAVRIDNDVLQIYYKGKLPLAVSELNKQLQPWLPHGEFLVNWFPTGHIPRDLDHATDFHVFRKMKVLNAEQGAVIQQRLSDQQIDNAVLFSFHATQKEIPLQPLPFKQWDESRVHGDVTVLTKALINQEEKLPDLEQTLTLPDLLIRAAESNKELLFLSENGKETALTYRELLKIARAIACSLLRRGLPKRSKVLFQIEVLDDFISMFWGTVFAGMIPVPLPVVPEHGEKNSASDRMYETWKLLDRPLIVTCERIRPAIESLRHHYEGMSNVDLITVQEMTQVKNEEQGALKEARWEPEETVLLMFTSGSSGKPKGVMLTHRNLISRSYGSMVYNGFCADETTLNWMPFSHVGGVVYFHLRDVYLACNQIHASTRYILSEPTRWLSLIHRHRVTLTWAPHFAFSLINEHEEELTGQDWDLSCVHSILNGAEHISLRDLRTFARILEPYGLNRYSLKPVFGMSETSSGITYTRCFDLEDSDVSGIVPVGHPIPGVSLRIANEHNAIVEEGAVGGLQIRGLTVTNGYYNNEQATRDAFTSDGWFITGDLAWIRDRQLYIAGREKETVSIQGVNYYCQEIEETVMESGIVKAACCAVCSVRMNEQEGEQVAVFFTPKQVDLNDKRETFEKKRLAGFISLIRRQLVERFGAWPDYVIPLPEEEFPKSDIGKIQRSRLKSAIESGQFADQLQSLGIDTGFRIPSWFYRKQWLTVEPKHSLHATPIKTVLVIGRTHQLDTWIPDATREGVRFVLACLPEEADDCTAWLASHSFQIDEILDLTHICQEDGIELPTYHSITLALRRFLPIARALIHISRQRPLHYTMVTRHAMSVQDDESLTGSAVLHGLMKSLALEASDLQVRMIDLDTDQPAEYSVELADELLSLEHGFAAYRNHIRYVPILTSCEQSNKSGMPQFLNTEGWVLVTGGLGDVGLHVCRWLLHHFNVKLAIIGTTERGASLEQLRELDPDVLFFKGDLCDSDLLHDAVKEAESKFNRPLSAIFHLAGHLSHTTTNEVTHWQEMEAHLLEQETDRSYDAVLEPKIQGLLALHKLRAEIPDVALVVFSSVVGYFGGVSLSAYAAANGVADAFCEAIRSRYPNTYCFAWSMWEHIGMSAVIPYQVKKLSERSGFVSISPDKALLSMQYALQQHFHTCFIGLDPEGESVKGEVDADLQPRAEIYASCPNTEMIPLIEQKVEQVVQEIDWNPEVVNLHLVESIPRLLNHPEQIDVQRLLRMNRLKSKASFEFNLSAQERVLLAIWKRVLDQPDLDISDNFFDAGGSSVMMTKLLYEIRQQCDVQLSFQDLLQAPTIPELATRIGAVKYRNQEKSGEETPDIEQLYQEVEQVATCLLRPIPLGATDQPPSKILLTGATGFIGEHLLNSLLTYSEATVYCLVRADSENAAYERMRKVLEPYTQNRWLGSRVIPILGDLELERFGWQEQEYGKWAEEIDTILHNGALVNFALPYSRLKPCNVKGTAEVIAFALSGTKKSLHHISTLSLFDSLPDGAIVEEGHTAELDLTLRNGYNQSKWVADRLVQQAFQAGLTGSLFRIGTALGDTLTGRCHTQEFVSLVLKGCIEMGLYPDIKYPLNVLSVDQLALAVVKLMLNNDGPLGEVYHLHPERPLFVNELMEWAVQDGYLIRPLPYTEWLSSLSEQARQSSDPLWATLYGLFPQGEGVFEDVPRVGFIAMKTRDTLSELGVEIEQFSMHNLHRMIEYFVHIGFMSSTSTVQ</sequence>
<dbReference type="NCBIfam" id="TIGR01746">
    <property type="entry name" value="Thioester-redct"/>
    <property type="match status" value="1"/>
</dbReference>
<dbReference type="InterPro" id="IPR042099">
    <property type="entry name" value="ANL_N_sf"/>
</dbReference>
<dbReference type="CDD" id="cd08953">
    <property type="entry name" value="KR_2_SDR_x"/>
    <property type="match status" value="1"/>
</dbReference>
<dbReference type="PROSITE" id="PS50075">
    <property type="entry name" value="CARRIER"/>
    <property type="match status" value="1"/>
</dbReference>
<dbReference type="Gene3D" id="3.40.50.720">
    <property type="entry name" value="NAD(P)-binding Rossmann-like Domain"/>
    <property type="match status" value="2"/>
</dbReference>
<dbReference type="SMART" id="SM00822">
    <property type="entry name" value="PKS_KR"/>
    <property type="match status" value="1"/>
</dbReference>
<keyword evidence="2" id="KW-0597">Phosphoprotein</keyword>
<dbReference type="PANTHER" id="PTHR44845">
    <property type="entry name" value="CARRIER DOMAIN-CONTAINING PROTEIN"/>
    <property type="match status" value="1"/>
</dbReference>
<evidence type="ECO:0000313" key="5">
    <source>
        <dbReference type="Proteomes" id="UP000561326"/>
    </source>
</evidence>
<dbReference type="InterPro" id="IPR013120">
    <property type="entry name" value="FAR_NAD-bd"/>
</dbReference>
<dbReference type="Gene3D" id="3.30.300.30">
    <property type="match status" value="1"/>
</dbReference>
<feature type="domain" description="Carrier" evidence="3">
    <location>
        <begin position="1630"/>
        <end position="1705"/>
    </location>
</feature>
<dbReference type="InterPro" id="IPR045851">
    <property type="entry name" value="AMP-bd_C_sf"/>
</dbReference>
<dbReference type="InterPro" id="IPR057326">
    <property type="entry name" value="KR_dom"/>
</dbReference>
<dbReference type="PANTHER" id="PTHR44845:SF6">
    <property type="entry name" value="BETA-ALANINE-ACTIVATING ENZYME"/>
    <property type="match status" value="1"/>
</dbReference>
<dbReference type="Gene3D" id="1.10.1200.10">
    <property type="entry name" value="ACP-like"/>
    <property type="match status" value="1"/>
</dbReference>
<dbReference type="Pfam" id="PF00501">
    <property type="entry name" value="AMP-binding"/>
    <property type="match status" value="1"/>
</dbReference>
<dbReference type="Proteomes" id="UP000561326">
    <property type="component" value="Unassembled WGS sequence"/>
</dbReference>
<dbReference type="Pfam" id="PF07993">
    <property type="entry name" value="NAD_binding_4"/>
    <property type="match status" value="1"/>
</dbReference>
<dbReference type="InterPro" id="IPR013968">
    <property type="entry name" value="PKS_KR"/>
</dbReference>
<evidence type="ECO:0000313" key="4">
    <source>
        <dbReference type="EMBL" id="NME98926.1"/>
    </source>
</evidence>
<dbReference type="InterPro" id="IPR009081">
    <property type="entry name" value="PP-bd_ACP"/>
</dbReference>
<dbReference type="PROSITE" id="PS00455">
    <property type="entry name" value="AMP_BINDING"/>
    <property type="match status" value="1"/>
</dbReference>
<dbReference type="InterPro" id="IPR020845">
    <property type="entry name" value="AMP-binding_CS"/>
</dbReference>